<evidence type="ECO:0000313" key="8">
    <source>
        <dbReference type="Proteomes" id="UP001168821"/>
    </source>
</evidence>
<dbReference type="Proteomes" id="UP001168821">
    <property type="component" value="Unassembled WGS sequence"/>
</dbReference>
<name>A0AA38M6B4_9CUCU</name>
<dbReference type="EMBL" id="JALNTZ010000007">
    <property type="protein sequence ID" value="KAJ3644588.1"/>
    <property type="molecule type" value="Genomic_DNA"/>
</dbReference>
<dbReference type="PROSITE" id="PS00284">
    <property type="entry name" value="SERPIN"/>
    <property type="match status" value="1"/>
</dbReference>
<evidence type="ECO:0000256" key="5">
    <source>
        <dbReference type="SAM" id="SignalP"/>
    </source>
</evidence>
<keyword evidence="2" id="KW-0646">Protease inhibitor</keyword>
<dbReference type="InterPro" id="IPR023796">
    <property type="entry name" value="Serpin_dom"/>
</dbReference>
<dbReference type="PANTHER" id="PTHR11461">
    <property type="entry name" value="SERINE PROTEASE INHIBITOR, SERPIN"/>
    <property type="match status" value="1"/>
</dbReference>
<evidence type="ECO:0000256" key="4">
    <source>
        <dbReference type="RuleBase" id="RU000411"/>
    </source>
</evidence>
<gene>
    <name evidence="7" type="ORF">Zmor_022309</name>
</gene>
<dbReference type="InterPro" id="IPR042178">
    <property type="entry name" value="Serpin_sf_1"/>
</dbReference>
<evidence type="ECO:0000256" key="3">
    <source>
        <dbReference type="ARBA" id="ARBA00022900"/>
    </source>
</evidence>
<dbReference type="InterPro" id="IPR000215">
    <property type="entry name" value="Serpin_fam"/>
</dbReference>
<dbReference type="AlphaFoldDB" id="A0AA38M6B4"/>
<dbReference type="GO" id="GO:0005615">
    <property type="term" value="C:extracellular space"/>
    <property type="evidence" value="ECO:0007669"/>
    <property type="project" value="InterPro"/>
</dbReference>
<comment type="similarity">
    <text evidence="1 4">Belongs to the serpin family.</text>
</comment>
<dbReference type="Gene3D" id="2.30.39.10">
    <property type="entry name" value="Alpha-1-antitrypsin, domain 1"/>
    <property type="match status" value="1"/>
</dbReference>
<dbReference type="InterPro" id="IPR023795">
    <property type="entry name" value="Serpin_CS"/>
</dbReference>
<dbReference type="InterPro" id="IPR036186">
    <property type="entry name" value="Serpin_sf"/>
</dbReference>
<reference evidence="7" key="1">
    <citation type="journal article" date="2023" name="G3 (Bethesda)">
        <title>Whole genome assemblies of Zophobas morio and Tenebrio molitor.</title>
        <authorList>
            <person name="Kaur S."/>
            <person name="Stinson S.A."/>
            <person name="diCenzo G.C."/>
        </authorList>
    </citation>
    <scope>NUCLEOTIDE SEQUENCE</scope>
    <source>
        <strain evidence="7">QUZm001</strain>
    </source>
</reference>
<proteinExistence type="inferred from homology"/>
<keyword evidence="5" id="KW-0732">Signal</keyword>
<dbReference type="Gene3D" id="3.30.497.10">
    <property type="entry name" value="Antithrombin, subunit I, domain 2"/>
    <property type="match status" value="1"/>
</dbReference>
<evidence type="ECO:0000313" key="7">
    <source>
        <dbReference type="EMBL" id="KAJ3644588.1"/>
    </source>
</evidence>
<comment type="caution">
    <text evidence="7">The sequence shown here is derived from an EMBL/GenBank/DDBJ whole genome shotgun (WGS) entry which is preliminary data.</text>
</comment>
<evidence type="ECO:0000256" key="1">
    <source>
        <dbReference type="ARBA" id="ARBA00009500"/>
    </source>
</evidence>
<accession>A0AA38M6B4</accession>
<organism evidence="7 8">
    <name type="scientific">Zophobas morio</name>
    <dbReference type="NCBI Taxonomy" id="2755281"/>
    <lineage>
        <taxon>Eukaryota</taxon>
        <taxon>Metazoa</taxon>
        <taxon>Ecdysozoa</taxon>
        <taxon>Arthropoda</taxon>
        <taxon>Hexapoda</taxon>
        <taxon>Insecta</taxon>
        <taxon>Pterygota</taxon>
        <taxon>Neoptera</taxon>
        <taxon>Endopterygota</taxon>
        <taxon>Coleoptera</taxon>
        <taxon>Polyphaga</taxon>
        <taxon>Cucujiformia</taxon>
        <taxon>Tenebrionidae</taxon>
        <taxon>Zophobas</taxon>
    </lineage>
</organism>
<dbReference type="SMART" id="SM00093">
    <property type="entry name" value="SERPIN"/>
    <property type="match status" value="1"/>
</dbReference>
<feature type="signal peptide" evidence="5">
    <location>
        <begin position="1"/>
        <end position="15"/>
    </location>
</feature>
<dbReference type="GO" id="GO:0004867">
    <property type="term" value="F:serine-type endopeptidase inhibitor activity"/>
    <property type="evidence" value="ECO:0007669"/>
    <property type="project" value="UniProtKB-KW"/>
</dbReference>
<evidence type="ECO:0000259" key="6">
    <source>
        <dbReference type="SMART" id="SM00093"/>
    </source>
</evidence>
<feature type="domain" description="Serpin" evidence="6">
    <location>
        <begin position="31"/>
        <end position="387"/>
    </location>
</feature>
<dbReference type="CDD" id="cd19955">
    <property type="entry name" value="serpin48-like_insects"/>
    <property type="match status" value="1"/>
</dbReference>
<keyword evidence="3" id="KW-0722">Serine protease inhibitor</keyword>
<dbReference type="PANTHER" id="PTHR11461:SF211">
    <property type="entry name" value="GH10112P-RELATED"/>
    <property type="match status" value="1"/>
</dbReference>
<dbReference type="Pfam" id="PF00079">
    <property type="entry name" value="Serpin"/>
    <property type="match status" value="1"/>
</dbReference>
<evidence type="ECO:0000256" key="2">
    <source>
        <dbReference type="ARBA" id="ARBA00022690"/>
    </source>
</evidence>
<keyword evidence="8" id="KW-1185">Reference proteome</keyword>
<dbReference type="SUPFAM" id="SSF56574">
    <property type="entry name" value="Serpins"/>
    <property type="match status" value="1"/>
</dbReference>
<protein>
    <recommendedName>
        <fullName evidence="6">Serpin domain-containing protein</fullName>
    </recommendedName>
</protein>
<feature type="chain" id="PRO_5041424705" description="Serpin domain-containing protein" evidence="5">
    <location>
        <begin position="16"/>
        <end position="389"/>
    </location>
</feature>
<dbReference type="InterPro" id="IPR042185">
    <property type="entry name" value="Serpin_sf_2"/>
</dbReference>
<sequence length="389" mass="44027">MKSFLVLVGLSVVFAHPLDYRFVLNNTKFAASVYKEAALQNEDNFLVSPLSAQLVLALSQSGAKDQTAQEIQDVLKLSHSKVVIDCTMGGLLQNLNRQHDYDLRTVNKIYIKENCPINTDFIDSAKLIYQSETENIDFGRNKEAAAAINQWVEQATDDKIHNLIDPESLTNDTRVVLLNALRFKANWTTPFQMFSTMKQDFHSADSTIQVDTMHLFEEYFDWYDKPELNATFLELPFVGDNVSMTIVLPEVSDGLSLLEQNIDLVLEPPHSKSREMFNVALPKFKMESKIDFKRVLQNLGVKKAFEEGAADFSGMAGDKGELFIDEVAQKTFVDVNEDGMEAAAATFVVKIVNRNVEASRDFIVNRPFLFFVKVEDLVVFMGRVVVPYY</sequence>